<dbReference type="SUPFAM" id="SSF55874">
    <property type="entry name" value="ATPase domain of HSP90 chaperone/DNA topoisomerase II/histidine kinase"/>
    <property type="match status" value="1"/>
</dbReference>
<evidence type="ECO:0000313" key="2">
    <source>
        <dbReference type="EMBL" id="GAL80551.1"/>
    </source>
</evidence>
<accession>A0A090WU80</accession>
<dbReference type="PANTHER" id="PTHR43547">
    <property type="entry name" value="TWO-COMPONENT HISTIDINE KINASE"/>
    <property type="match status" value="1"/>
</dbReference>
<keyword evidence="2" id="KW-0808">Transferase</keyword>
<organism evidence="2 3">
    <name type="scientific">Algibacter lectus</name>
    <dbReference type="NCBI Taxonomy" id="221126"/>
    <lineage>
        <taxon>Bacteria</taxon>
        <taxon>Pseudomonadati</taxon>
        <taxon>Bacteroidota</taxon>
        <taxon>Flavobacteriia</taxon>
        <taxon>Flavobacteriales</taxon>
        <taxon>Flavobacteriaceae</taxon>
        <taxon>Algibacter</taxon>
    </lineage>
</organism>
<reference evidence="2" key="1">
    <citation type="journal article" date="2014" name="Genome Announc.">
        <title>Draft Genome Sequences of Marine Flavobacterium Algibacter lectus Strains SS8 and NR4.</title>
        <authorList>
            <person name="Takatani N."/>
            <person name="Nakanishi M."/>
            <person name="Meirelles P."/>
            <person name="Mino S."/>
            <person name="Suda W."/>
            <person name="Oshima K."/>
            <person name="Hattori M."/>
            <person name="Ohkuma M."/>
            <person name="Hosokawa M."/>
            <person name="Miyashita K."/>
            <person name="Thompson F.L."/>
            <person name="Niwa A."/>
            <person name="Sawabe T."/>
            <person name="Sawabe T."/>
        </authorList>
    </citation>
    <scope>NUCLEOTIDE SEQUENCE [LARGE SCALE GENOMIC DNA]</scope>
    <source>
        <strain evidence="2">JCM 19274</strain>
    </source>
</reference>
<dbReference type="AlphaFoldDB" id="A0A090WU80"/>
<dbReference type="Gene3D" id="3.30.565.10">
    <property type="entry name" value="Histidine kinase-like ATPase, C-terminal domain"/>
    <property type="match status" value="1"/>
</dbReference>
<dbReference type="PANTHER" id="PTHR43547:SF2">
    <property type="entry name" value="HYBRID SIGNAL TRANSDUCTION HISTIDINE KINASE C"/>
    <property type="match status" value="1"/>
</dbReference>
<name>A0A090WU80_9FLAO</name>
<dbReference type="GO" id="GO:0000155">
    <property type="term" value="F:phosphorelay sensor kinase activity"/>
    <property type="evidence" value="ECO:0007669"/>
    <property type="project" value="TreeGrafter"/>
</dbReference>
<gene>
    <name evidence="2" type="ORF">JCM19274_1177</name>
</gene>
<sequence>MDQGKMNLNLSKSDIVEFLKEIGEPFQFLSKKKNIFFKIDASKHSILTWFDPDAVEKIINNLLSNAFKFTPEEGAISLDIFDGEDFIEPESISMDIEQSKYIVIQVKDSGPGDTCT</sequence>
<evidence type="ECO:0000313" key="3">
    <source>
        <dbReference type="Proteomes" id="UP000029643"/>
    </source>
</evidence>
<dbReference type="Proteomes" id="UP000029643">
    <property type="component" value="Unassembled WGS sequence"/>
</dbReference>
<keyword evidence="1" id="KW-0597">Phosphoprotein</keyword>
<dbReference type="EMBL" id="BBNU01000011">
    <property type="protein sequence ID" value="GAL80551.1"/>
    <property type="molecule type" value="Genomic_DNA"/>
</dbReference>
<evidence type="ECO:0000256" key="1">
    <source>
        <dbReference type="ARBA" id="ARBA00022553"/>
    </source>
</evidence>
<protein>
    <submittedName>
        <fullName evidence="2">Two-component system sensor histidine kinase/response regulator</fullName>
    </submittedName>
</protein>
<comment type="caution">
    <text evidence="2">The sequence shown here is derived from an EMBL/GenBank/DDBJ whole genome shotgun (WGS) entry which is preliminary data.</text>
</comment>
<dbReference type="InterPro" id="IPR036890">
    <property type="entry name" value="HATPase_C_sf"/>
</dbReference>
<proteinExistence type="predicted"/>
<keyword evidence="2" id="KW-0418">Kinase</keyword>
<dbReference type="RefSeq" id="WP_262480800.1">
    <property type="nucleotide sequence ID" value="NZ_BBNU01000011.1"/>
</dbReference>